<reference evidence="1" key="1">
    <citation type="journal article" date="2024" name="BMC Genomics">
        <title>Functional annotation of a divergent genome using sequence and structure-based similarity.</title>
        <authorList>
            <person name="Svedberg D."/>
            <person name="Winiger R.R."/>
            <person name="Berg A."/>
            <person name="Sharma H."/>
            <person name="Tellgren-Roth C."/>
            <person name="Debrunner-Vossbrinck B.A."/>
            <person name="Vossbrinck C.R."/>
            <person name="Barandun J."/>
        </authorList>
    </citation>
    <scope>NUCLEOTIDE SEQUENCE</scope>
    <source>
        <strain evidence="1">Illinois isolate</strain>
    </source>
</reference>
<dbReference type="EMBL" id="CP142734">
    <property type="protein sequence ID" value="WUR04467.1"/>
    <property type="molecule type" value="Genomic_DNA"/>
</dbReference>
<dbReference type="Proteomes" id="UP001334084">
    <property type="component" value="Chromosome 9"/>
</dbReference>
<dbReference type="GeneID" id="90542301"/>
<sequence length="244" mass="28919">MDKILFKGLDLKSKPSKARSYKISNLDNLRPVRLFDKEYQNIIYPLVKDKKSVVIENYLSVDRVKETREVLEYLKYKDIKTITNDTTTISSSDYLIFDACYIKTDIPHIILNNTNLTSSTSKIKFIYRHKFINGTRENIKHLVLDQLIDPNSTVIYARDRDKLVKRFGNIKIVDDSSEEMYSCRRFIFYDLTDMSKILGRIQWRDDLTIFSVYTQEEKEQVKELIKKIRDKVTIDKDIEEMTNN</sequence>
<dbReference type="RefSeq" id="XP_065330612.1">
    <property type="nucleotide sequence ID" value="XM_065474540.1"/>
</dbReference>
<gene>
    <name evidence="1" type="ORF">VNE69_09022</name>
</gene>
<evidence type="ECO:0000313" key="2">
    <source>
        <dbReference type="Proteomes" id="UP001334084"/>
    </source>
</evidence>
<organism evidence="1 2">
    <name type="scientific">Vairimorpha necatrix</name>
    <dbReference type="NCBI Taxonomy" id="6039"/>
    <lineage>
        <taxon>Eukaryota</taxon>
        <taxon>Fungi</taxon>
        <taxon>Fungi incertae sedis</taxon>
        <taxon>Microsporidia</taxon>
        <taxon>Nosematidae</taxon>
        <taxon>Vairimorpha</taxon>
    </lineage>
</organism>
<dbReference type="AlphaFoldDB" id="A0AAX4JER0"/>
<evidence type="ECO:0000313" key="1">
    <source>
        <dbReference type="EMBL" id="WUR04467.1"/>
    </source>
</evidence>
<keyword evidence="2" id="KW-1185">Reference proteome</keyword>
<name>A0AAX4JER0_9MICR</name>
<protein>
    <submittedName>
        <fullName evidence="1">Uncharacterized protein</fullName>
    </submittedName>
</protein>
<proteinExistence type="predicted"/>
<dbReference type="KEGG" id="vnx:VNE69_09022"/>
<accession>A0AAX4JER0</accession>